<organism evidence="2 5">
    <name type="scientific">Vibrio tubiashii ATCC 19109</name>
    <dbReference type="NCBI Taxonomy" id="1051646"/>
    <lineage>
        <taxon>Bacteria</taxon>
        <taxon>Pseudomonadati</taxon>
        <taxon>Pseudomonadota</taxon>
        <taxon>Gammaproteobacteria</taxon>
        <taxon>Vibrionales</taxon>
        <taxon>Vibrionaceae</taxon>
        <taxon>Vibrio</taxon>
        <taxon>Vibrio oreintalis group</taxon>
    </lineage>
</organism>
<dbReference type="Proteomes" id="UP000030071">
    <property type="component" value="Plasmid p48"/>
</dbReference>
<dbReference type="SUPFAM" id="SSF53955">
    <property type="entry name" value="Lysozyme-like"/>
    <property type="match status" value="1"/>
</dbReference>
<keyword evidence="2" id="KW-0614">Plasmid</keyword>
<dbReference type="eggNOG" id="COG0741">
    <property type="taxonomic scope" value="Bacteria"/>
</dbReference>
<name>F9T6S5_9VIBR</name>
<keyword evidence="4" id="KW-1185">Reference proteome</keyword>
<reference evidence="3 4" key="2">
    <citation type="journal article" date="2012" name="Int. J. Syst. Evol. Microbiol.">
        <title>Vibrio caribbeanicus sp. nov., isolated from the marine sponge Scleritoderma cyanea.</title>
        <authorList>
            <person name="Hoffmann M."/>
            <person name="Monday S.R."/>
            <person name="Allard M.W."/>
            <person name="Strain E.A."/>
            <person name="Whittaker P."/>
            <person name="Naum M."/>
            <person name="McCarthy P.J."/>
            <person name="Lopez J.V."/>
            <person name="Fischer M."/>
            <person name="Brown E.W."/>
        </authorList>
    </citation>
    <scope>NUCLEOTIDE SEQUENCE [LARGE SCALE GENOMIC DNA]</scope>
    <source>
        <strain evidence="3 4">ATCC 19109</strain>
    </source>
</reference>
<evidence type="ECO:0000256" key="1">
    <source>
        <dbReference type="SAM" id="SignalP"/>
    </source>
</evidence>
<reference evidence="2 5" key="3">
    <citation type="submission" date="2014-08" db="EMBL/GenBank/DDBJ databases">
        <title>First Complete Genome Sequence of the Shellfish Pathogen Vibrio tubiashii.</title>
        <authorList>
            <person name="Richards G.P."/>
            <person name="Needleman D.S."/>
            <person name="Watson M.A."/>
            <person name="Bono J.L."/>
        </authorList>
    </citation>
    <scope>NUCLEOTIDE SEQUENCE [LARGE SCALE GENOMIC DNA]</scope>
    <source>
        <strain evidence="2 5">ATCC 19109</strain>
        <plasmid evidence="2">p48</plasmid>
        <plasmid evidence="5">Plasmid p48</plasmid>
    </source>
</reference>
<dbReference type="EMBL" id="AFWI01000154">
    <property type="protein sequence ID" value="EGU54480.1"/>
    <property type="molecule type" value="Genomic_DNA"/>
</dbReference>
<evidence type="ECO:0000313" key="3">
    <source>
        <dbReference type="EMBL" id="EGU54480.1"/>
    </source>
</evidence>
<feature type="chain" id="PRO_5003387328" evidence="1">
    <location>
        <begin position="21"/>
        <end position="175"/>
    </location>
</feature>
<keyword evidence="1" id="KW-0732">Signal</keyword>
<sequence>MSMLRKIVLTLSLFSSVALANSHKQIYEDVEQKHNIPKEVLYALALTETGITTDEGQFMPWSYTLNWRGISYRFNSKSSACESLEWILTVSNAVDIGETQLHWKYHNKATGSACDYFDRDIAINRSAEVMNDCYKKHSNWIKAAGCYHRPAGGELAKIYEMKYLTHLKNVLNQEW</sequence>
<dbReference type="InterPro" id="IPR023346">
    <property type="entry name" value="Lysozyme-like_dom_sf"/>
</dbReference>
<gene>
    <name evidence="2" type="ORF">IX91_25875</name>
    <name evidence="3" type="ORF">VITU9109_02862</name>
</gene>
<dbReference type="PATRIC" id="fig|1051646.9.peg.5045"/>
<dbReference type="AlphaFoldDB" id="F9T6S5"/>
<dbReference type="EMBL" id="CP009359">
    <property type="protein sequence ID" value="AIW17489.1"/>
    <property type="molecule type" value="Genomic_DNA"/>
</dbReference>
<geneLocation type="plasmid" evidence="2 5">
    <name>p48</name>
</geneLocation>
<proteinExistence type="predicted"/>
<accession>F9T6S5</accession>
<feature type="signal peptide" evidence="1">
    <location>
        <begin position="1"/>
        <end position="20"/>
    </location>
</feature>
<dbReference type="HOGENOM" id="CLU_063182_2_0_6"/>
<protein>
    <submittedName>
        <fullName evidence="2 3">Lytic transglycosylase</fullName>
    </submittedName>
</protein>
<evidence type="ECO:0000313" key="2">
    <source>
        <dbReference type="EMBL" id="AIW17489.1"/>
    </source>
</evidence>
<evidence type="ECO:0000313" key="5">
    <source>
        <dbReference type="Proteomes" id="UP000030071"/>
    </source>
</evidence>
<reference evidence="3" key="1">
    <citation type="submission" date="2011-08" db="EMBL/GenBank/DDBJ databases">
        <authorList>
            <person name="Hoffman M."/>
            <person name="Strain E.A."/>
            <person name="Brown E."/>
            <person name="Allard M.W."/>
        </authorList>
    </citation>
    <scope>NUCLEOTIDE SEQUENCE</scope>
    <source>
        <strain evidence="3">ATCC 19109</strain>
    </source>
</reference>
<evidence type="ECO:0000313" key="4">
    <source>
        <dbReference type="Proteomes" id="UP000003836"/>
    </source>
</evidence>
<dbReference type="KEGG" id="vtu:IX91_25875"/>
<dbReference type="Proteomes" id="UP000003836">
    <property type="component" value="Unassembled WGS sequence"/>
</dbReference>